<organism evidence="2 3">
    <name type="scientific">Cladophialophora bantiana (strain ATCC 10958 / CBS 173.52 / CDC B-1940 / NIH 8579)</name>
    <name type="common">Xylohypha bantiana</name>
    <dbReference type="NCBI Taxonomy" id="1442370"/>
    <lineage>
        <taxon>Eukaryota</taxon>
        <taxon>Fungi</taxon>
        <taxon>Dikarya</taxon>
        <taxon>Ascomycota</taxon>
        <taxon>Pezizomycotina</taxon>
        <taxon>Eurotiomycetes</taxon>
        <taxon>Chaetothyriomycetidae</taxon>
        <taxon>Chaetothyriales</taxon>
        <taxon>Herpotrichiellaceae</taxon>
        <taxon>Cladophialophora</taxon>
    </lineage>
</organism>
<evidence type="ECO:0000313" key="2">
    <source>
        <dbReference type="EMBL" id="KIW91417.1"/>
    </source>
</evidence>
<name>A0A0D2FY80_CLAB1</name>
<dbReference type="GeneID" id="27701241"/>
<dbReference type="OrthoDB" id="8922241at2759"/>
<proteinExistence type="predicted"/>
<feature type="region of interest" description="Disordered" evidence="1">
    <location>
        <begin position="1"/>
        <end position="22"/>
    </location>
</feature>
<gene>
    <name evidence="2" type="ORF">Z519_08313</name>
</gene>
<keyword evidence="3" id="KW-1185">Reference proteome</keyword>
<reference evidence="2" key="1">
    <citation type="submission" date="2015-01" db="EMBL/GenBank/DDBJ databases">
        <title>The Genome Sequence of Cladophialophora bantiana CBS 173.52.</title>
        <authorList>
            <consortium name="The Broad Institute Genomics Platform"/>
            <person name="Cuomo C."/>
            <person name="de Hoog S."/>
            <person name="Gorbushina A."/>
            <person name="Stielow B."/>
            <person name="Teixiera M."/>
            <person name="Abouelleil A."/>
            <person name="Chapman S.B."/>
            <person name="Priest M."/>
            <person name="Young S.K."/>
            <person name="Wortman J."/>
            <person name="Nusbaum C."/>
            <person name="Birren B."/>
        </authorList>
    </citation>
    <scope>NUCLEOTIDE SEQUENCE [LARGE SCALE GENOMIC DNA]</scope>
    <source>
        <strain evidence="2">CBS 173.52</strain>
    </source>
</reference>
<dbReference type="RefSeq" id="XP_016618086.1">
    <property type="nucleotide sequence ID" value="XM_016766041.1"/>
</dbReference>
<sequence length="139" mass="14952">MKRHIKSCPHKPSGRADGRQLPEPVRVNAQGAVQNNVVLDNRTPQLNWQQQMPRQVTAVAAAVAPQMGLNLARTEPIRDSVWSAGALPQPRGPWQQNLPKAQPAAMPRLVPTATTAVNNPQVPAFTAYGQGWSLAIGGS</sequence>
<dbReference type="EMBL" id="KN846991">
    <property type="protein sequence ID" value="KIW91417.1"/>
    <property type="molecule type" value="Genomic_DNA"/>
</dbReference>
<evidence type="ECO:0000256" key="1">
    <source>
        <dbReference type="SAM" id="MobiDB-lite"/>
    </source>
</evidence>
<dbReference type="HOGENOM" id="CLU_1844858_0_0_1"/>
<dbReference type="Proteomes" id="UP000053789">
    <property type="component" value="Unassembled WGS sequence"/>
</dbReference>
<protein>
    <submittedName>
        <fullName evidence="2">Uncharacterized protein</fullName>
    </submittedName>
</protein>
<dbReference type="VEuPathDB" id="FungiDB:Z519_08313"/>
<dbReference type="AlphaFoldDB" id="A0A0D2FY80"/>
<accession>A0A0D2FY80</accession>
<evidence type="ECO:0000313" key="3">
    <source>
        <dbReference type="Proteomes" id="UP000053789"/>
    </source>
</evidence>
<feature type="compositionally biased region" description="Basic residues" evidence="1">
    <location>
        <begin position="1"/>
        <end position="13"/>
    </location>
</feature>